<keyword evidence="1" id="KW-0479">Metal-binding</keyword>
<keyword evidence="3" id="KW-0862">Zinc</keyword>
<dbReference type="AlphaFoldDB" id="A0A6N2BFS5"/>
<evidence type="ECO:0000313" key="6">
    <source>
        <dbReference type="EMBL" id="TMW90973.1"/>
    </source>
</evidence>
<reference evidence="6" key="1">
    <citation type="submission" date="2019-05" db="EMBL/GenBank/DDBJ databases">
        <title>The de novo reference genome and transcriptome assemblies of the wild tomato species Solanum chilense.</title>
        <authorList>
            <person name="Stam R."/>
            <person name="Nosenko T."/>
            <person name="Hoerger A.C."/>
            <person name="Stephan W."/>
            <person name="Seidel M.A."/>
            <person name="Kuhn J.M.M."/>
            <person name="Haberer G."/>
            <person name="Tellier A."/>
        </authorList>
    </citation>
    <scope>NUCLEOTIDE SEQUENCE</scope>
    <source>
        <tissue evidence="6">Mature leaves</tissue>
    </source>
</reference>
<evidence type="ECO:0000259" key="5">
    <source>
        <dbReference type="PROSITE" id="PS50966"/>
    </source>
</evidence>
<evidence type="ECO:0000256" key="1">
    <source>
        <dbReference type="ARBA" id="ARBA00022723"/>
    </source>
</evidence>
<dbReference type="EMBL" id="RXGB01003925">
    <property type="protein sequence ID" value="TMW90973.1"/>
    <property type="molecule type" value="Genomic_DNA"/>
</dbReference>
<name>A0A6N2BFS5_SOLCI</name>
<keyword evidence="2 4" id="KW-0863">Zinc-finger</keyword>
<proteinExistence type="predicted"/>
<dbReference type="GO" id="GO:0008270">
    <property type="term" value="F:zinc ion binding"/>
    <property type="evidence" value="ECO:0007669"/>
    <property type="project" value="UniProtKB-KW"/>
</dbReference>
<accession>A0A6N2BFS5</accession>
<organism evidence="6">
    <name type="scientific">Solanum chilense</name>
    <name type="common">Tomato</name>
    <name type="synonym">Lycopersicon chilense</name>
    <dbReference type="NCBI Taxonomy" id="4083"/>
    <lineage>
        <taxon>Eukaryota</taxon>
        <taxon>Viridiplantae</taxon>
        <taxon>Streptophyta</taxon>
        <taxon>Embryophyta</taxon>
        <taxon>Tracheophyta</taxon>
        <taxon>Spermatophyta</taxon>
        <taxon>Magnoliopsida</taxon>
        <taxon>eudicotyledons</taxon>
        <taxon>Gunneridae</taxon>
        <taxon>Pentapetalae</taxon>
        <taxon>asterids</taxon>
        <taxon>lamiids</taxon>
        <taxon>Solanales</taxon>
        <taxon>Solanaceae</taxon>
        <taxon>Solanoideae</taxon>
        <taxon>Solaneae</taxon>
        <taxon>Solanum</taxon>
        <taxon>Solanum subgen. Lycopersicon</taxon>
    </lineage>
</organism>
<comment type="caution">
    <text evidence="6">The sequence shown here is derived from an EMBL/GenBank/DDBJ whole genome shotgun (WGS) entry which is preliminary data.</text>
</comment>
<feature type="non-terminal residue" evidence="6">
    <location>
        <position position="116"/>
    </location>
</feature>
<dbReference type="InterPro" id="IPR007527">
    <property type="entry name" value="Znf_SWIM"/>
</dbReference>
<feature type="non-terminal residue" evidence="6">
    <location>
        <position position="1"/>
    </location>
</feature>
<dbReference type="PROSITE" id="PS50966">
    <property type="entry name" value="ZF_SWIM"/>
    <property type="match status" value="1"/>
</dbReference>
<evidence type="ECO:0000256" key="2">
    <source>
        <dbReference type="ARBA" id="ARBA00022771"/>
    </source>
</evidence>
<dbReference type="InterPro" id="IPR006564">
    <property type="entry name" value="Znf_PMZ"/>
</dbReference>
<dbReference type="Pfam" id="PF04434">
    <property type="entry name" value="SWIM"/>
    <property type="match status" value="1"/>
</dbReference>
<evidence type="ECO:0000256" key="4">
    <source>
        <dbReference type="PROSITE-ProRule" id="PRU00325"/>
    </source>
</evidence>
<feature type="domain" description="SWIM-type" evidence="5">
    <location>
        <begin position="75"/>
        <end position="107"/>
    </location>
</feature>
<gene>
    <name evidence="6" type="ORF">EJD97_014982</name>
</gene>
<evidence type="ECO:0000256" key="3">
    <source>
        <dbReference type="ARBA" id="ARBA00022833"/>
    </source>
</evidence>
<dbReference type="SMART" id="SM00575">
    <property type="entry name" value="ZnF_PMZ"/>
    <property type="match status" value="1"/>
</dbReference>
<protein>
    <recommendedName>
        <fullName evidence="5">SWIM-type domain-containing protein</fullName>
    </recommendedName>
</protein>
<sequence>IFDVEREFPIVALFDKINRRFALYFTRGVWNWCTLQIDLFLQLKKTYQSTSTGNKLMAHQITNFKFSVTGHGDVATVNLQRRTCTCRIFYLDKIPCPHAMTAIRSQHGADFGNKIY</sequence>